<dbReference type="AlphaFoldDB" id="A0A942T9R8"/>
<evidence type="ECO:0000256" key="5">
    <source>
        <dbReference type="ARBA" id="ARBA00023136"/>
    </source>
</evidence>
<feature type="transmembrane region" description="Helical" evidence="6">
    <location>
        <begin position="130"/>
        <end position="152"/>
    </location>
</feature>
<evidence type="ECO:0000256" key="2">
    <source>
        <dbReference type="ARBA" id="ARBA00022448"/>
    </source>
</evidence>
<evidence type="ECO:0000259" key="7">
    <source>
        <dbReference type="PROSITE" id="PS50850"/>
    </source>
</evidence>
<proteinExistence type="predicted"/>
<evidence type="ECO:0000256" key="1">
    <source>
        <dbReference type="ARBA" id="ARBA00004651"/>
    </source>
</evidence>
<feature type="transmembrane region" description="Helical" evidence="6">
    <location>
        <begin position="36"/>
        <end position="59"/>
    </location>
</feature>
<dbReference type="InterPro" id="IPR020846">
    <property type="entry name" value="MFS_dom"/>
</dbReference>
<gene>
    <name evidence="8" type="ORF">KHB02_40085</name>
</gene>
<evidence type="ECO:0000256" key="3">
    <source>
        <dbReference type="ARBA" id="ARBA00022692"/>
    </source>
</evidence>
<feature type="transmembrane region" description="Helical" evidence="6">
    <location>
        <begin position="158"/>
        <end position="180"/>
    </location>
</feature>
<dbReference type="InterPro" id="IPR036259">
    <property type="entry name" value="MFS_trans_sf"/>
</dbReference>
<dbReference type="PROSITE" id="PS50850">
    <property type="entry name" value="MFS"/>
    <property type="match status" value="1"/>
</dbReference>
<dbReference type="PANTHER" id="PTHR42718">
    <property type="entry name" value="MAJOR FACILITATOR SUPERFAMILY MULTIDRUG TRANSPORTER MFSC"/>
    <property type="match status" value="1"/>
</dbReference>
<dbReference type="GO" id="GO:0022857">
    <property type="term" value="F:transmembrane transporter activity"/>
    <property type="evidence" value="ECO:0007669"/>
    <property type="project" value="InterPro"/>
</dbReference>
<keyword evidence="5 6" id="KW-0472">Membrane</keyword>
<feature type="transmembrane region" description="Helical" evidence="6">
    <location>
        <begin position="96"/>
        <end position="118"/>
    </location>
</feature>
<dbReference type="Gene3D" id="1.20.1720.10">
    <property type="entry name" value="Multidrug resistance protein D"/>
    <property type="match status" value="1"/>
</dbReference>
<dbReference type="GO" id="GO:0005886">
    <property type="term" value="C:plasma membrane"/>
    <property type="evidence" value="ECO:0007669"/>
    <property type="project" value="UniProtKB-SubCell"/>
</dbReference>
<feature type="transmembrane region" description="Helical" evidence="6">
    <location>
        <begin position="220"/>
        <end position="239"/>
    </location>
</feature>
<evidence type="ECO:0000256" key="6">
    <source>
        <dbReference type="SAM" id="Phobius"/>
    </source>
</evidence>
<keyword evidence="2" id="KW-0813">Transport</keyword>
<dbReference type="Gene3D" id="1.20.1250.20">
    <property type="entry name" value="MFS general substrate transporter like domains"/>
    <property type="match status" value="1"/>
</dbReference>
<accession>A0A942T9R8</accession>
<feature type="transmembrane region" description="Helical" evidence="6">
    <location>
        <begin position="290"/>
        <end position="313"/>
    </location>
</feature>
<evidence type="ECO:0000313" key="8">
    <source>
        <dbReference type="EMBL" id="MBS4187578.1"/>
    </source>
</evidence>
<organism evidence="8">
    <name type="scientific">Neobacillus citreus</name>
    <dbReference type="NCBI Taxonomy" id="2833578"/>
    <lineage>
        <taxon>Bacteria</taxon>
        <taxon>Bacillati</taxon>
        <taxon>Bacillota</taxon>
        <taxon>Bacilli</taxon>
        <taxon>Bacillales</taxon>
        <taxon>Bacillaceae</taxon>
        <taxon>Neobacillus</taxon>
    </lineage>
</organism>
<name>A0A942T9R8_9BACI</name>
<feature type="transmembrane region" description="Helical" evidence="6">
    <location>
        <begin position="192"/>
        <end position="214"/>
    </location>
</feature>
<dbReference type="InterPro" id="IPR011701">
    <property type="entry name" value="MFS"/>
</dbReference>
<comment type="subcellular location">
    <subcellularLocation>
        <location evidence="1">Cell membrane</location>
        <topology evidence="1">Multi-pass membrane protein</topology>
    </subcellularLocation>
</comment>
<protein>
    <submittedName>
        <fullName evidence="8">MFS transporter</fullName>
    </submittedName>
</protein>
<evidence type="ECO:0000256" key="4">
    <source>
        <dbReference type="ARBA" id="ARBA00022989"/>
    </source>
</evidence>
<dbReference type="EMBL" id="JAGYPE010000008">
    <property type="protein sequence ID" value="MBS4187578.1"/>
    <property type="molecule type" value="Genomic_DNA"/>
</dbReference>
<dbReference type="Pfam" id="PF07690">
    <property type="entry name" value="MFS_1"/>
    <property type="match status" value="2"/>
</dbReference>
<sequence>MRPGVVTVLCLVQFVDVLGVTSVVTAIPAILAGVDAGPSAAGPVATTYAMFFGAVLVLGARLGDRYGHRRVLLVGIAVFGAVSIVGGTAHDVTQVLVARAVQGAAAAVSAPSALRLLLHAVDDGAARNRALAAWSAVGAAAGATGFLIGGALTTALGWSAVFWVNAPVAALLFVGVLLVVRVQPDGRDTGPLDVLGAVLLVAAVMPVIAGAALLEDAATRPLGAGLVALGAGVAVLFAVRMRTAGAPLVPAEAFRSVNLRRGSVQSFVNTATTSSSAVLATLTLQDRLGLSAVLAGCTLMAFSLAVVVGSTVTGRIADRLGPDRLAGTGLAGIALGNVVLVVTAGTWWGIAVGVAVSGLGIAAASVAATGTGTSVPDALTGSAAGVVNTGAQLGTALGTAAVVLVAAVAGTPAGWGVAAAAAGATAAWCFLRRPSVTR</sequence>
<keyword evidence="3 6" id="KW-0812">Transmembrane</keyword>
<keyword evidence="4 6" id="KW-1133">Transmembrane helix</keyword>
<feature type="domain" description="Major facilitator superfamily (MFS) profile" evidence="7">
    <location>
        <begin position="5"/>
        <end position="438"/>
    </location>
</feature>
<feature type="transmembrane region" description="Helical" evidence="6">
    <location>
        <begin position="325"/>
        <end position="344"/>
    </location>
</feature>
<reference evidence="8" key="1">
    <citation type="submission" date="2021-05" db="EMBL/GenBank/DDBJ databases">
        <title>Novel Bacillus species.</title>
        <authorList>
            <person name="Liu G."/>
        </authorList>
    </citation>
    <scope>NUCLEOTIDE SEQUENCE</scope>
    <source>
        <strain evidence="8">FJAT-50051</strain>
    </source>
</reference>
<comment type="caution">
    <text evidence="8">The sequence shown here is derived from an EMBL/GenBank/DDBJ whole genome shotgun (WGS) entry which is preliminary data.</text>
</comment>
<dbReference type="SUPFAM" id="SSF103473">
    <property type="entry name" value="MFS general substrate transporter"/>
    <property type="match status" value="1"/>
</dbReference>
<feature type="transmembrane region" description="Helical" evidence="6">
    <location>
        <begin position="71"/>
        <end position="90"/>
    </location>
</feature>
<dbReference type="PANTHER" id="PTHR42718:SF9">
    <property type="entry name" value="MAJOR FACILITATOR SUPERFAMILY MULTIDRUG TRANSPORTER MFSC"/>
    <property type="match status" value="1"/>
</dbReference>
<feature type="transmembrane region" description="Helical" evidence="6">
    <location>
        <begin position="350"/>
        <end position="371"/>
    </location>
</feature>